<feature type="compositionally biased region" description="Basic and acidic residues" evidence="1">
    <location>
        <begin position="920"/>
        <end position="929"/>
    </location>
</feature>
<evidence type="ECO:0000313" key="3">
    <source>
        <dbReference type="Proteomes" id="UP000678393"/>
    </source>
</evidence>
<feature type="compositionally biased region" description="Basic and acidic residues" evidence="1">
    <location>
        <begin position="577"/>
        <end position="611"/>
    </location>
</feature>
<feature type="region of interest" description="Disordered" evidence="1">
    <location>
        <begin position="1250"/>
        <end position="1275"/>
    </location>
</feature>
<accession>A0A8S4A5J5</accession>
<keyword evidence="3" id="KW-1185">Reference proteome</keyword>
<proteinExistence type="predicted"/>
<sequence>MDLWHTYVTDDAKYAFLLGSALRNDDPEQLIAVYDNLIPEDISQTRLQQIKEEARQISELPEHQFSSLVLNARTYSLAIGRSSMSQANSGNIVQLQDRSSENCVDASLKEDGQGRNIHSWSGEKSCNSLESLVLNKSHPNACDSDLVKAELVATIEDEDCGLQSSCQKVSCVDSAINSDSVYGDSEEDRPGSFDYMPSHGHVRITRSFNPPFDEEVKVDSSTGGSSVESPRSDTSVTQDEYNLADEGTEMAMLSYKETPHSVDTERTHDGDCWDYVASKKRSDDEEMEDEENERDRPRNLSTVNPFRPTLPKSVSNHFDQSISYGLRQVEGNGSGYPNPRITFTSYSQQHYQSDNGERDKTRNKSKDDTDKPEVSGLVDINGNPRISDIASNPQMRQLPRGKSENAALGSLAAAIPQSYTSSLTEAHALDRKKERKRLKLERQKWTPAEAYEDHKDFSDIKDILDYVEGGAASASKAEGRLVKKKPERSRKKDHHLNGTIALEDTAGAEDGSNSVESVAVAATGGAGLDAMGNSSVKPQGETQVIPRADSSEDIFDKNIDEFHDCLNIPSTEIVISSRDDKQPQSDSSENIRKSSSDEADNNDSHSKAEDFIERSVIEKNKILIKKSVKTKSRKDKQGPTKENGPLSLKVNMVKSKESLDMKDSLLITSVHTENIYSFHSSSDTEMLSESRKEDSFTEVKKRKKRLGGKDFSVASAKYSSTGMYHVHNISGYTQRNIPRPRPVTPTLPATVGIVGNSRSLPVTDQAQSSRDLSPSAFPVLLGHGPLTPHTDNRRNSCGDLSADFIDNKTYDSDKESAKSLPDAHRTRIGGNVSPIYQMSYARIAAAPRRNDLTNSPSSESGVASGSQNSSVSSSVTHTPGSSIDIMSPQSPSSTVGMSDRKATVWKGSPRERRHSIGSGPEDKTEKEKSSVAQCSRQCGSQEVLSRDAVTSARANSSDTITPPPPMPAEVLNNSVSTSSLQSDLDMQDGSVQQQENLVSHKPKHSSGPVHTATRAPVQKISSENTSPQSNNSCPQEVFSTEACQHSRPTGTAIGSSSGEQKVASHLTVPDPSTAKNEIHQDAATVSSVVPVPVVDSIVNTSSCKDKLASNPQATKKTAISTKSVIFLDKRFSSSPQNLGITFGFDSSYESVCEPASQSASQCHQLSKPQLAAMSLSDTAAGLFVQVCPTSQAHIPPTDSAALISSDHKLFQSSSPYGDNSNLVPKGLHIQGLCNGLILPSSTAGDSVRLQDQNASSSISNSSENTVTNLASSNRTSLSKLKPEALTNHRIATPNSVSLPRQISNLLSGMPNGPQAQVSQLMPQVPAGTSCVALVRANPTDVIYSPNHPPPPLPPKVVAVPGDRSNTSSSTSLLPSRHQSIPETVKSPSCTECSTDKLTADNMKPPSGKEAVGIESTVDKNKTLTLPPTIEAVSQKQPQFAAPADVIPIVYGGKIKPTTGCGTLMFVLNSISQTSKDGSAEAVSLLRKKWLDVSDTGGSTAFATLNQD</sequence>
<feature type="compositionally biased region" description="Polar residues" evidence="1">
    <location>
        <begin position="1263"/>
        <end position="1275"/>
    </location>
</feature>
<feature type="compositionally biased region" description="Polar residues" evidence="1">
    <location>
        <begin position="930"/>
        <end position="943"/>
    </location>
</feature>
<organism evidence="2 3">
    <name type="scientific">Candidula unifasciata</name>
    <dbReference type="NCBI Taxonomy" id="100452"/>
    <lineage>
        <taxon>Eukaryota</taxon>
        <taxon>Metazoa</taxon>
        <taxon>Spiralia</taxon>
        <taxon>Lophotrochozoa</taxon>
        <taxon>Mollusca</taxon>
        <taxon>Gastropoda</taxon>
        <taxon>Heterobranchia</taxon>
        <taxon>Euthyneura</taxon>
        <taxon>Panpulmonata</taxon>
        <taxon>Eupulmonata</taxon>
        <taxon>Stylommatophora</taxon>
        <taxon>Helicina</taxon>
        <taxon>Helicoidea</taxon>
        <taxon>Geomitridae</taxon>
        <taxon>Candidula</taxon>
    </lineage>
</organism>
<feature type="region of interest" description="Disordered" evidence="1">
    <location>
        <begin position="280"/>
        <end position="314"/>
    </location>
</feature>
<feature type="compositionally biased region" description="Basic residues" evidence="1">
    <location>
        <begin position="482"/>
        <end position="494"/>
    </location>
</feature>
<feature type="compositionally biased region" description="Polar residues" evidence="1">
    <location>
        <begin position="887"/>
        <end position="896"/>
    </location>
</feature>
<evidence type="ECO:0000313" key="2">
    <source>
        <dbReference type="EMBL" id="CAG5136524.1"/>
    </source>
</evidence>
<name>A0A8S4A5J5_9EUPU</name>
<feature type="region of interest" description="Disordered" evidence="1">
    <location>
        <begin position="627"/>
        <end position="647"/>
    </location>
</feature>
<feature type="region of interest" description="Disordered" evidence="1">
    <location>
        <begin position="204"/>
        <end position="239"/>
    </location>
</feature>
<feature type="compositionally biased region" description="Polar residues" evidence="1">
    <location>
        <begin position="1019"/>
        <end position="1034"/>
    </location>
</feature>
<feature type="region of interest" description="Disordered" evidence="1">
    <location>
        <begin position="475"/>
        <end position="514"/>
    </location>
</feature>
<feature type="compositionally biased region" description="Basic and acidic residues" evidence="1">
    <location>
        <begin position="355"/>
        <end position="373"/>
    </location>
</feature>
<feature type="compositionally biased region" description="Polar residues" evidence="1">
    <location>
        <begin position="971"/>
        <end position="997"/>
    </location>
</feature>
<dbReference type="OrthoDB" id="5966728at2759"/>
<evidence type="ECO:0000256" key="1">
    <source>
        <dbReference type="SAM" id="MobiDB-lite"/>
    </source>
</evidence>
<protein>
    <submittedName>
        <fullName evidence="2">Uncharacterized protein</fullName>
    </submittedName>
</protein>
<gene>
    <name evidence="2" type="ORF">CUNI_LOCUS22082</name>
</gene>
<feature type="region of interest" description="Disordered" evidence="1">
    <location>
        <begin position="348"/>
        <end position="391"/>
    </location>
</feature>
<feature type="compositionally biased region" description="Polar residues" evidence="1">
    <location>
        <begin position="219"/>
        <end position="239"/>
    </location>
</feature>
<feature type="region of interest" description="Disordered" evidence="1">
    <location>
        <begin position="850"/>
        <end position="1034"/>
    </location>
</feature>
<feature type="region of interest" description="Disordered" evidence="1">
    <location>
        <begin position="573"/>
        <end position="611"/>
    </location>
</feature>
<feature type="compositionally biased region" description="Polar residues" evidence="1">
    <location>
        <begin position="1376"/>
        <end position="1388"/>
    </location>
</feature>
<comment type="caution">
    <text evidence="2">The sequence shown here is derived from an EMBL/GenBank/DDBJ whole genome shotgun (WGS) entry which is preliminary data.</text>
</comment>
<feature type="region of interest" description="Disordered" evidence="1">
    <location>
        <begin position="1362"/>
        <end position="1388"/>
    </location>
</feature>
<dbReference type="Proteomes" id="UP000678393">
    <property type="component" value="Unassembled WGS sequence"/>
</dbReference>
<dbReference type="EMBL" id="CAJHNH020008542">
    <property type="protein sequence ID" value="CAG5136524.1"/>
    <property type="molecule type" value="Genomic_DNA"/>
</dbReference>
<reference evidence="2" key="1">
    <citation type="submission" date="2021-04" db="EMBL/GenBank/DDBJ databases">
        <authorList>
            <consortium name="Molecular Ecology Group"/>
        </authorList>
    </citation>
    <scope>NUCLEOTIDE SEQUENCE</scope>
</reference>
<feature type="compositionally biased region" description="Low complexity" evidence="1">
    <location>
        <begin position="1362"/>
        <end position="1375"/>
    </location>
</feature>
<feature type="compositionally biased region" description="Low complexity" evidence="1">
    <location>
        <begin position="855"/>
        <end position="882"/>
    </location>
</feature>